<dbReference type="InterPro" id="IPR001130">
    <property type="entry name" value="TatD-like"/>
</dbReference>
<dbReference type="Gene3D" id="3.20.20.140">
    <property type="entry name" value="Metal-dependent hydrolases"/>
    <property type="match status" value="1"/>
</dbReference>
<sequence>MAAAWHEPRCGCCSPRGLPPLPTAPPPSHAAPSVDSHSHIHQHAPQLSPSAPAPLLSAVLALDEDCWPRVLRYCASHRSAVPGLGIHPWRAHAAAAGWDARLAALLAAHPAAIVGEAGLCRAARNLRDPAGRARAWAAQLDVLARQLALGGTLRRAASLHCVKAHGAMAECLRGARAELPPAVALHSFSGGAAQVRELLAIGRVGGRLYFGFSHTVNVAMGGGEGSRRHAALLEAIRAVPAEALLVESDVDDSGSAADATARAVELVACARAWTCDETARRCAENGRRFLRGVGWGGGAAEGAREVDEEAAERAEMVRLCISIPSSSEVLVRVSLL</sequence>
<reference evidence="2 3" key="1">
    <citation type="journal article" date="2024" name="Science">
        <title>Giant polyketide synthase enzymes in the biosynthesis of giant marine polyether toxins.</title>
        <authorList>
            <person name="Fallon T.R."/>
            <person name="Shende V.V."/>
            <person name="Wierzbicki I.H."/>
            <person name="Pendleton A.L."/>
            <person name="Watervoot N.F."/>
            <person name="Auber R.P."/>
            <person name="Gonzalez D.J."/>
            <person name="Wisecaver J.H."/>
            <person name="Moore B.S."/>
        </authorList>
    </citation>
    <scope>NUCLEOTIDE SEQUENCE [LARGE SCALE GENOMIC DNA]</scope>
    <source>
        <strain evidence="2 3">12B1</strain>
    </source>
</reference>
<organism evidence="2 3">
    <name type="scientific">Prymnesium parvum</name>
    <name type="common">Toxic golden alga</name>
    <dbReference type="NCBI Taxonomy" id="97485"/>
    <lineage>
        <taxon>Eukaryota</taxon>
        <taxon>Haptista</taxon>
        <taxon>Haptophyta</taxon>
        <taxon>Prymnesiophyceae</taxon>
        <taxon>Prymnesiales</taxon>
        <taxon>Prymnesiaceae</taxon>
        <taxon>Prymnesium</taxon>
    </lineage>
</organism>
<dbReference type="Pfam" id="PF01026">
    <property type="entry name" value="TatD_DNase"/>
    <property type="match status" value="1"/>
</dbReference>
<dbReference type="PANTHER" id="PTHR47345:SF1">
    <property type="entry name" value="CUT9-INTERACTING PROTEIN SCN1"/>
    <property type="match status" value="1"/>
</dbReference>
<evidence type="ECO:0000256" key="1">
    <source>
        <dbReference type="SAM" id="MobiDB-lite"/>
    </source>
</evidence>
<gene>
    <name evidence="2" type="ORF">AB1Y20_018327</name>
</gene>
<dbReference type="AlphaFoldDB" id="A0AB34JNW7"/>
<dbReference type="Proteomes" id="UP001515480">
    <property type="component" value="Unassembled WGS sequence"/>
</dbReference>
<comment type="caution">
    <text evidence="2">The sequence shown here is derived from an EMBL/GenBank/DDBJ whole genome shotgun (WGS) entry which is preliminary data.</text>
</comment>
<dbReference type="PANTHER" id="PTHR47345">
    <property type="entry name" value="CUT9-INTERACTING PROTEIN SCN1"/>
    <property type="match status" value="1"/>
</dbReference>
<dbReference type="EMBL" id="JBGBPQ010000006">
    <property type="protein sequence ID" value="KAL1523384.1"/>
    <property type="molecule type" value="Genomic_DNA"/>
</dbReference>
<evidence type="ECO:0000313" key="2">
    <source>
        <dbReference type="EMBL" id="KAL1523384.1"/>
    </source>
</evidence>
<protein>
    <submittedName>
        <fullName evidence="2">Uncharacterized protein</fullName>
    </submittedName>
</protein>
<dbReference type="InterPro" id="IPR032466">
    <property type="entry name" value="Metal_Hydrolase"/>
</dbReference>
<dbReference type="InterPro" id="IPR053044">
    <property type="entry name" value="Metallo-hydrolase/TatD-type"/>
</dbReference>
<feature type="region of interest" description="Disordered" evidence="1">
    <location>
        <begin position="21"/>
        <end position="47"/>
    </location>
</feature>
<proteinExistence type="predicted"/>
<accession>A0AB34JNW7</accession>
<dbReference type="SUPFAM" id="SSF51556">
    <property type="entry name" value="Metallo-dependent hydrolases"/>
    <property type="match status" value="1"/>
</dbReference>
<evidence type="ECO:0000313" key="3">
    <source>
        <dbReference type="Proteomes" id="UP001515480"/>
    </source>
</evidence>
<name>A0AB34JNW7_PRYPA</name>
<dbReference type="GO" id="GO:0016788">
    <property type="term" value="F:hydrolase activity, acting on ester bonds"/>
    <property type="evidence" value="ECO:0007669"/>
    <property type="project" value="InterPro"/>
</dbReference>
<keyword evidence="3" id="KW-1185">Reference proteome</keyword>